<gene>
    <name evidence="12" type="ORF">DXG03_009720</name>
</gene>
<dbReference type="GO" id="GO:0005634">
    <property type="term" value="C:nucleus"/>
    <property type="evidence" value="ECO:0007669"/>
    <property type="project" value="TreeGrafter"/>
</dbReference>
<evidence type="ECO:0000259" key="11">
    <source>
        <dbReference type="PROSITE" id="PS51327"/>
    </source>
</evidence>
<dbReference type="Pfam" id="PF00270">
    <property type="entry name" value="DEAD"/>
    <property type="match status" value="1"/>
</dbReference>
<dbReference type="Gene3D" id="3.40.50.300">
    <property type="entry name" value="P-loop containing nucleotide triphosphate hydrolases"/>
    <property type="match status" value="2"/>
</dbReference>
<dbReference type="PROSITE" id="PS50142">
    <property type="entry name" value="RNASE_3_2"/>
    <property type="match status" value="2"/>
</dbReference>
<dbReference type="Pfam" id="PF03368">
    <property type="entry name" value="Dicer_dimer"/>
    <property type="match status" value="1"/>
</dbReference>
<dbReference type="Pfam" id="PF00636">
    <property type="entry name" value="Ribonuclease_3"/>
    <property type="match status" value="2"/>
</dbReference>
<dbReference type="Gene3D" id="1.10.1520.10">
    <property type="entry name" value="Ribonuclease III domain"/>
    <property type="match status" value="2"/>
</dbReference>
<evidence type="ECO:0000259" key="8">
    <source>
        <dbReference type="PROSITE" id="PS50142"/>
    </source>
</evidence>
<keyword evidence="4" id="KW-0347">Helicase</keyword>
<dbReference type="Pfam" id="PF00271">
    <property type="entry name" value="Helicase_C"/>
    <property type="match status" value="1"/>
</dbReference>
<dbReference type="GO" id="GO:0005524">
    <property type="term" value="F:ATP binding"/>
    <property type="evidence" value="ECO:0007669"/>
    <property type="project" value="UniProtKB-KW"/>
</dbReference>
<evidence type="ECO:0000313" key="12">
    <source>
        <dbReference type="EMBL" id="KAG5643730.1"/>
    </source>
</evidence>
<evidence type="ECO:0000256" key="3">
    <source>
        <dbReference type="ARBA" id="ARBA00022801"/>
    </source>
</evidence>
<dbReference type="InterPro" id="IPR005034">
    <property type="entry name" value="Dicer_dimerisation"/>
</dbReference>
<dbReference type="PANTHER" id="PTHR14950">
    <property type="entry name" value="DICER-RELATED"/>
    <property type="match status" value="1"/>
</dbReference>
<keyword evidence="6" id="KW-0694">RNA-binding</keyword>
<dbReference type="InterPro" id="IPR000999">
    <property type="entry name" value="RNase_III_dom"/>
</dbReference>
<dbReference type="PROSITE" id="PS00517">
    <property type="entry name" value="RNASE_3_1"/>
    <property type="match status" value="1"/>
</dbReference>
<reference evidence="12" key="1">
    <citation type="submission" date="2020-07" db="EMBL/GenBank/DDBJ databases">
        <authorList>
            <person name="Nieuwenhuis M."/>
            <person name="Van De Peppel L.J.J."/>
        </authorList>
    </citation>
    <scope>NUCLEOTIDE SEQUENCE</scope>
    <source>
        <strain evidence="12">AP01</strain>
        <tissue evidence="12">Mycelium</tissue>
    </source>
</reference>
<dbReference type="SMART" id="SM00535">
    <property type="entry name" value="RIBOc"/>
    <property type="match status" value="2"/>
</dbReference>
<accession>A0A9P7G6K8</accession>
<feature type="region of interest" description="Disordered" evidence="7">
    <location>
        <begin position="1106"/>
        <end position="1125"/>
    </location>
</feature>
<dbReference type="CDD" id="cd18034">
    <property type="entry name" value="DEXHc_dicer"/>
    <property type="match status" value="1"/>
</dbReference>
<dbReference type="SUPFAM" id="SSF52540">
    <property type="entry name" value="P-loop containing nucleoside triphosphate hydrolases"/>
    <property type="match status" value="1"/>
</dbReference>
<dbReference type="EMBL" id="JABCKV010000098">
    <property type="protein sequence ID" value="KAG5643730.1"/>
    <property type="molecule type" value="Genomic_DNA"/>
</dbReference>
<evidence type="ECO:0000256" key="1">
    <source>
        <dbReference type="ARBA" id="ARBA00022737"/>
    </source>
</evidence>
<dbReference type="InterPro" id="IPR038248">
    <property type="entry name" value="Dicer_dimer_sf"/>
</dbReference>
<evidence type="ECO:0000259" key="10">
    <source>
        <dbReference type="PROSITE" id="PS51194"/>
    </source>
</evidence>
<dbReference type="InterPro" id="IPR014001">
    <property type="entry name" value="Helicase_ATP-bd"/>
</dbReference>
<evidence type="ECO:0000256" key="2">
    <source>
        <dbReference type="ARBA" id="ARBA00022741"/>
    </source>
</evidence>
<dbReference type="OrthoDB" id="416741at2759"/>
<evidence type="ECO:0000256" key="5">
    <source>
        <dbReference type="ARBA" id="ARBA00022840"/>
    </source>
</evidence>
<feature type="domain" description="Dicer dsRNA-binding fold" evidence="11">
    <location>
        <begin position="588"/>
        <end position="701"/>
    </location>
</feature>
<protein>
    <recommendedName>
        <fullName evidence="14">Dicer-like protein 2</fullName>
    </recommendedName>
</protein>
<dbReference type="GO" id="GO:0004386">
    <property type="term" value="F:helicase activity"/>
    <property type="evidence" value="ECO:0007669"/>
    <property type="project" value="UniProtKB-KW"/>
</dbReference>
<evidence type="ECO:0000256" key="7">
    <source>
        <dbReference type="SAM" id="MobiDB-lite"/>
    </source>
</evidence>
<feature type="domain" description="Helicase C-terminal" evidence="10">
    <location>
        <begin position="382"/>
        <end position="568"/>
    </location>
</feature>
<dbReference type="CDD" id="cd00593">
    <property type="entry name" value="RIBOc"/>
    <property type="match status" value="2"/>
</dbReference>
<comment type="caution">
    <text evidence="12">The sequence shown here is derived from an EMBL/GenBank/DDBJ whole genome shotgun (WGS) entry which is preliminary data.</text>
</comment>
<keyword evidence="5" id="KW-0067">ATP-binding</keyword>
<dbReference type="InterPro" id="IPR027417">
    <property type="entry name" value="P-loop_NTPase"/>
</dbReference>
<evidence type="ECO:0000256" key="4">
    <source>
        <dbReference type="ARBA" id="ARBA00022806"/>
    </source>
</evidence>
<dbReference type="InterPro" id="IPR036389">
    <property type="entry name" value="RNase_III_sf"/>
</dbReference>
<keyword evidence="1" id="KW-0677">Repeat</keyword>
<dbReference type="SMART" id="SM00490">
    <property type="entry name" value="HELICc"/>
    <property type="match status" value="1"/>
</dbReference>
<feature type="domain" description="RNase III" evidence="8">
    <location>
        <begin position="979"/>
        <end position="1150"/>
    </location>
</feature>
<dbReference type="PROSITE" id="PS51192">
    <property type="entry name" value="HELICASE_ATP_BIND_1"/>
    <property type="match status" value="1"/>
</dbReference>
<dbReference type="GO" id="GO:0004525">
    <property type="term" value="F:ribonuclease III activity"/>
    <property type="evidence" value="ECO:0007669"/>
    <property type="project" value="InterPro"/>
</dbReference>
<keyword evidence="3" id="KW-0378">Hydrolase</keyword>
<dbReference type="PROSITE" id="PS51194">
    <property type="entry name" value="HELICASE_CTER"/>
    <property type="match status" value="1"/>
</dbReference>
<dbReference type="InterPro" id="IPR001650">
    <property type="entry name" value="Helicase_C-like"/>
</dbReference>
<keyword evidence="13" id="KW-1185">Reference proteome</keyword>
<comment type="similarity">
    <text evidence="6">Belongs to the helicase family. Dicer subfamily.</text>
</comment>
<dbReference type="GO" id="GO:0005737">
    <property type="term" value="C:cytoplasm"/>
    <property type="evidence" value="ECO:0007669"/>
    <property type="project" value="TreeGrafter"/>
</dbReference>
<sequence>MEEPTDPKPADAVPTTRGYQQEMLEESLRRNIIIALDTGSGKTHIAVLRMKIEAERQPTNISWFVAPTVALCEQQRNVIQTSIPVSVGLISGSLEPDQWKNAALWQTVLATHRIMVTTPQVLLDALRHSYVSLGRDVSLLIFDEAHHAVDNHPYNRIMKEFYRNLPVQTASVSLDFQRPSILGLTASPIYGGNVVKAFKTIEENLDSTIRAPRRHREELAKFVHRPDFRHIMFNLPDEFDPPFSTNLATLSSVLETINIEDDPYVQSLRDQLSRATRGTTEYYRLDQKLSKVILKQDSFTHKGLRDFARTATVICEDVGGWAADWYVWEVIAQAKRAANPFNNIISTWKNQEKVYLLSIIERVAVVPVSFYPDDVLEESSDKVRALIDILLSEKFEKEAENESYSGLVFVQRRDTVLALTEVLRHHPFTRDIFKFGSLLGTSDNSQRHSFLDITRTMLKESHEDTLLDFKIGEKTVIISTAVAEEGIDIQACGSVIRWDPPQNMASWAQSRGRARRERSTFTLMFAHGGVDQHNVLKWQNLEREMVALYNDPSRQPSDELDPAMDEDDEEELEFRVQSTGALLTLHSAVSHLSHFCAVIPNSAHADNRPLYDIDPPDMPEGWHSFDDRSQSSTALYTGPFGSKVTLPRSLPLPTREFSTERIYRSRISAHRHAAFIAYRALYDAELLNEHLLPITSIVEPHLEEEVKEMLKDVEKRAGTANVTLQMNPWAPVDDDVTSWYAYELVIGDLPPLHFFNISHQISLPDDEGPALYRAGQEPVKTQLRYTGRIGLEDPRIEKARLYTRMLFWTLNGSRMTWENVDFPYLVLPVEAETLWEVRRAWLSHRNDSLGVSHVDAFFAHAETFGKEFSYPTDFAVVRNGFNFSKSYRFVGWRFEPLSEEEEVEVREYYAHFEDLEITYPLLIVQPLPPRTNFLIPIPQKLQADSPLHSKPQAKPILLLSKMSAITVLSLAESEYAFLLPSIIRSFSLSITTRSLRQTLFASTPLYDIPPALLLTAMSAPVSGEQSNYQRLESLGDTVLKFVVGIQLLAEYPLWHEGYLTKRKDHAVSNVRLAKEDIAKGLYRWIIRDRMLGKKWKPGYLTMEGADDPQPMAVEEMDDKKKKRKQRQELSTKVLADVVESLIGAAYLHGGFDLGYQCAKFFDLGLRWQPLPSRVEAILSRVQTHDDLPSQLGTVERILGYTFQRKLLLIEALTHASYEQNLHTPSYERMEFLGDSVLDMVVTDFLYHAPGKNYGPGHIHLRKSAMVNAHILAYICLSSSTAVDAAMPGPSQEGDIVLQPNTHLVYLWQCLLHSSPRVLDDQRNTFARYRRRHSEIKSSLKEGTLFPWAELLRLQAPKFFSDMVESLIGAAFLDSGGDLDVARGVMRSLGITQILERIVADDVDVLHPVSRLSLWAGKHDKDLEYRYERERGNVSCAIIVNDKEECRCTDVYRGRASQEEVKFMAAEAAIKAFRLRDVNVNYTLLKKKPGPTKKKKQKGQEVK</sequence>
<evidence type="ECO:0000259" key="9">
    <source>
        <dbReference type="PROSITE" id="PS51192"/>
    </source>
</evidence>
<organism evidence="12 13">
    <name type="scientific">Asterophora parasitica</name>
    <dbReference type="NCBI Taxonomy" id="117018"/>
    <lineage>
        <taxon>Eukaryota</taxon>
        <taxon>Fungi</taxon>
        <taxon>Dikarya</taxon>
        <taxon>Basidiomycota</taxon>
        <taxon>Agaricomycotina</taxon>
        <taxon>Agaricomycetes</taxon>
        <taxon>Agaricomycetidae</taxon>
        <taxon>Agaricales</taxon>
        <taxon>Tricholomatineae</taxon>
        <taxon>Lyophyllaceae</taxon>
        <taxon>Asterophora</taxon>
    </lineage>
</organism>
<name>A0A9P7G6K8_9AGAR</name>
<evidence type="ECO:0000256" key="6">
    <source>
        <dbReference type="PROSITE-ProRule" id="PRU00657"/>
    </source>
</evidence>
<dbReference type="SUPFAM" id="SSF69065">
    <property type="entry name" value="RNase III domain-like"/>
    <property type="match status" value="2"/>
</dbReference>
<feature type="domain" description="Helicase ATP-binding" evidence="9">
    <location>
        <begin position="23"/>
        <end position="206"/>
    </location>
</feature>
<dbReference type="InterPro" id="IPR011545">
    <property type="entry name" value="DEAD/DEAH_box_helicase_dom"/>
</dbReference>
<dbReference type="SMART" id="SM00487">
    <property type="entry name" value="DEXDc"/>
    <property type="match status" value="1"/>
</dbReference>
<dbReference type="Gene3D" id="3.30.160.380">
    <property type="entry name" value="Dicer dimerisation domain"/>
    <property type="match status" value="1"/>
</dbReference>
<keyword evidence="2" id="KW-0547">Nucleotide-binding</keyword>
<dbReference type="GO" id="GO:0003723">
    <property type="term" value="F:RNA binding"/>
    <property type="evidence" value="ECO:0007669"/>
    <property type="project" value="UniProtKB-UniRule"/>
</dbReference>
<feature type="domain" description="RNase III" evidence="8">
    <location>
        <begin position="1191"/>
        <end position="1375"/>
    </location>
</feature>
<dbReference type="PANTHER" id="PTHR14950:SF37">
    <property type="entry name" value="ENDORIBONUCLEASE DICER"/>
    <property type="match status" value="1"/>
</dbReference>
<evidence type="ECO:0000313" key="13">
    <source>
        <dbReference type="Proteomes" id="UP000775547"/>
    </source>
</evidence>
<proteinExistence type="inferred from homology"/>
<dbReference type="Proteomes" id="UP000775547">
    <property type="component" value="Unassembled WGS sequence"/>
</dbReference>
<dbReference type="PROSITE" id="PS51327">
    <property type="entry name" value="DICER_DSRBF"/>
    <property type="match status" value="1"/>
</dbReference>
<evidence type="ECO:0008006" key="14">
    <source>
        <dbReference type="Google" id="ProtNLM"/>
    </source>
</evidence>
<dbReference type="GO" id="GO:0030422">
    <property type="term" value="P:siRNA processing"/>
    <property type="evidence" value="ECO:0007669"/>
    <property type="project" value="TreeGrafter"/>
</dbReference>
<reference evidence="12" key="2">
    <citation type="submission" date="2021-10" db="EMBL/GenBank/DDBJ databases">
        <title>Phylogenomics reveals ancestral predisposition of the termite-cultivated fungus Termitomyces towards a domesticated lifestyle.</title>
        <authorList>
            <person name="Auxier B."/>
            <person name="Grum-Grzhimaylo A."/>
            <person name="Cardenas M.E."/>
            <person name="Lodge J.D."/>
            <person name="Laessoe T."/>
            <person name="Pedersen O."/>
            <person name="Smith M.E."/>
            <person name="Kuyper T.W."/>
            <person name="Franco-Molano E.A."/>
            <person name="Baroni T.J."/>
            <person name="Aanen D.K."/>
        </authorList>
    </citation>
    <scope>NUCLEOTIDE SEQUENCE</scope>
    <source>
        <strain evidence="12">AP01</strain>
        <tissue evidence="12">Mycelium</tissue>
    </source>
</reference>